<proteinExistence type="predicted"/>
<organism evidence="1 2">
    <name type="scientific">Bacteriovorax stolpii</name>
    <name type="common">Bdellovibrio stolpii</name>
    <dbReference type="NCBI Taxonomy" id="960"/>
    <lineage>
        <taxon>Bacteria</taxon>
        <taxon>Pseudomonadati</taxon>
        <taxon>Bdellovibrionota</taxon>
        <taxon>Bacteriovoracia</taxon>
        <taxon>Bacteriovoracales</taxon>
        <taxon>Bacteriovoracaceae</taxon>
        <taxon>Bacteriovorax</taxon>
    </lineage>
</organism>
<dbReference type="Proteomes" id="UP000235584">
    <property type="component" value="Chromosome"/>
</dbReference>
<evidence type="ECO:0000313" key="1">
    <source>
        <dbReference type="EMBL" id="AUN98784.1"/>
    </source>
</evidence>
<gene>
    <name evidence="1" type="ORF">C0V70_11870</name>
</gene>
<evidence type="ECO:0000313" key="2">
    <source>
        <dbReference type="Proteomes" id="UP000235584"/>
    </source>
</evidence>
<dbReference type="AlphaFoldDB" id="A0A2K9NVJ0"/>
<name>A0A2K9NVJ0_BACTC</name>
<sequence>MNNLAGRYKLISHGTYSPEGIFQPTSSYLKGELIYSSDEFLSVQIFLKEEIETARDLLTYSGKYKILNSSEVNHLINICSQGKRDNSIEKRNYRIEGAYLYLSVVFENKSKFEAKWERL</sequence>
<protein>
    <submittedName>
        <fullName evidence="1">Uncharacterized protein</fullName>
    </submittedName>
</protein>
<dbReference type="EMBL" id="CP025704">
    <property type="protein sequence ID" value="AUN98784.1"/>
    <property type="molecule type" value="Genomic_DNA"/>
</dbReference>
<dbReference type="KEGG" id="bsto:C0V70_11870"/>
<keyword evidence="2" id="KW-1185">Reference proteome</keyword>
<reference evidence="1 2" key="1">
    <citation type="submission" date="2018-01" db="EMBL/GenBank/DDBJ databases">
        <title>Complete genome sequence of Bacteriovorax stolpii DSM12778.</title>
        <authorList>
            <person name="Tang B."/>
            <person name="Chang J."/>
        </authorList>
    </citation>
    <scope>NUCLEOTIDE SEQUENCE [LARGE SCALE GENOMIC DNA]</scope>
    <source>
        <strain evidence="1 2">DSM 12778</strain>
    </source>
</reference>
<accession>A0A2K9NVJ0</accession>
<dbReference type="RefSeq" id="WP_102244075.1">
    <property type="nucleotide sequence ID" value="NZ_CP025704.1"/>
</dbReference>